<gene>
    <name evidence="3" type="ORF">B0T22DRAFT_373926</name>
</gene>
<feature type="transmembrane region" description="Helical" evidence="2">
    <location>
        <begin position="358"/>
        <end position="375"/>
    </location>
</feature>
<keyword evidence="2" id="KW-1133">Transmembrane helix</keyword>
<dbReference type="Proteomes" id="UP001270362">
    <property type="component" value="Unassembled WGS sequence"/>
</dbReference>
<feature type="region of interest" description="Disordered" evidence="1">
    <location>
        <begin position="196"/>
        <end position="217"/>
    </location>
</feature>
<keyword evidence="4" id="KW-1185">Reference proteome</keyword>
<evidence type="ECO:0000256" key="1">
    <source>
        <dbReference type="SAM" id="MobiDB-lite"/>
    </source>
</evidence>
<protein>
    <submittedName>
        <fullName evidence="3">Uncharacterized protein</fullName>
    </submittedName>
</protein>
<dbReference type="EMBL" id="JAULSO010000001">
    <property type="protein sequence ID" value="KAK3692337.1"/>
    <property type="molecule type" value="Genomic_DNA"/>
</dbReference>
<reference evidence="3" key="2">
    <citation type="submission" date="2023-06" db="EMBL/GenBank/DDBJ databases">
        <authorList>
            <consortium name="Lawrence Berkeley National Laboratory"/>
            <person name="Haridas S."/>
            <person name="Hensen N."/>
            <person name="Bonometti L."/>
            <person name="Westerberg I."/>
            <person name="Brannstrom I.O."/>
            <person name="Guillou S."/>
            <person name="Cros-Aarteil S."/>
            <person name="Calhoun S."/>
            <person name="Kuo A."/>
            <person name="Mondo S."/>
            <person name="Pangilinan J."/>
            <person name="Riley R."/>
            <person name="Labutti K."/>
            <person name="Andreopoulos B."/>
            <person name="Lipzen A."/>
            <person name="Chen C."/>
            <person name="Yanf M."/>
            <person name="Daum C."/>
            <person name="Ng V."/>
            <person name="Clum A."/>
            <person name="Steindorff A."/>
            <person name="Ohm R."/>
            <person name="Martin F."/>
            <person name="Silar P."/>
            <person name="Natvig D."/>
            <person name="Lalanne C."/>
            <person name="Gautier V."/>
            <person name="Ament-Velasquez S.L."/>
            <person name="Kruys A."/>
            <person name="Hutchinson M.I."/>
            <person name="Powell A.J."/>
            <person name="Barry K."/>
            <person name="Miller A.N."/>
            <person name="Grigoriev I.V."/>
            <person name="Debuchy R."/>
            <person name="Gladieux P."/>
            <person name="Thoren M.H."/>
            <person name="Johannesson H."/>
        </authorList>
    </citation>
    <scope>NUCLEOTIDE SEQUENCE</scope>
    <source>
        <strain evidence="3">CBS 314.62</strain>
    </source>
</reference>
<proteinExistence type="predicted"/>
<sequence>MADSSSGGNDTTSTAAISGISSWFPSGQQDLPGWRFDVITLLAVIGESSVAEHAQTITASTLCLLPRIIPAPQALLRPTRPQRLPEVTAKMAGVYGGVVLDSVGFFANIMHPLEELKPFAFKVLEIKHKHLIERVGVEDAETRTGWWRWLRGRRRRSRQQDVISGVGVGHDSKILKAPPVPGLSRRTNTIAFTSDPEHGAAAAASPPPPSSPLHPSQRIKKAPTLSEKFTDVLTNPTMVNSEERYAVPPALYSPIHIINLLSFILTMSLLALAGVWGDGTAILAIVLISLASSVVGYASWWRPILMSRRTTNVVPRGDVVIRTRAGAFILIRCTEEVARELYSGTEECRYVSTKYHRAFMGLGMLLLMVSVVLLGNCGWNSQVFIGASYILLNGIYWAMGLLPHEYFWDLSRYDCRDVTPEDARRAHEEDARKGPREGTPSYTRTLWYAIRETEHKAWVERSGASPGTEQWRTWLEEAVQAAREGRRDWGAVARKNEIMKVDLDGTSPTRAAPGAWRRKREAPFDEAEQHAPLVEVQPRGAGQDRTGMF</sequence>
<organism evidence="3 4">
    <name type="scientific">Podospora appendiculata</name>
    <dbReference type="NCBI Taxonomy" id="314037"/>
    <lineage>
        <taxon>Eukaryota</taxon>
        <taxon>Fungi</taxon>
        <taxon>Dikarya</taxon>
        <taxon>Ascomycota</taxon>
        <taxon>Pezizomycotina</taxon>
        <taxon>Sordariomycetes</taxon>
        <taxon>Sordariomycetidae</taxon>
        <taxon>Sordariales</taxon>
        <taxon>Podosporaceae</taxon>
        <taxon>Podospora</taxon>
    </lineage>
</organism>
<dbReference type="AlphaFoldDB" id="A0AAE1CF94"/>
<keyword evidence="2" id="KW-0472">Membrane</keyword>
<comment type="caution">
    <text evidence="3">The sequence shown here is derived from an EMBL/GenBank/DDBJ whole genome shotgun (WGS) entry which is preliminary data.</text>
</comment>
<evidence type="ECO:0000313" key="3">
    <source>
        <dbReference type="EMBL" id="KAK3692337.1"/>
    </source>
</evidence>
<evidence type="ECO:0000313" key="4">
    <source>
        <dbReference type="Proteomes" id="UP001270362"/>
    </source>
</evidence>
<feature type="transmembrane region" description="Helical" evidence="2">
    <location>
        <begin position="381"/>
        <end position="402"/>
    </location>
</feature>
<name>A0AAE1CF94_9PEZI</name>
<reference evidence="3" key="1">
    <citation type="journal article" date="2023" name="Mol. Phylogenet. Evol.">
        <title>Genome-scale phylogeny and comparative genomics of the fungal order Sordariales.</title>
        <authorList>
            <person name="Hensen N."/>
            <person name="Bonometti L."/>
            <person name="Westerberg I."/>
            <person name="Brannstrom I.O."/>
            <person name="Guillou S."/>
            <person name="Cros-Aarteil S."/>
            <person name="Calhoun S."/>
            <person name="Haridas S."/>
            <person name="Kuo A."/>
            <person name="Mondo S."/>
            <person name="Pangilinan J."/>
            <person name="Riley R."/>
            <person name="LaButti K."/>
            <person name="Andreopoulos B."/>
            <person name="Lipzen A."/>
            <person name="Chen C."/>
            <person name="Yan M."/>
            <person name="Daum C."/>
            <person name="Ng V."/>
            <person name="Clum A."/>
            <person name="Steindorff A."/>
            <person name="Ohm R.A."/>
            <person name="Martin F."/>
            <person name="Silar P."/>
            <person name="Natvig D.O."/>
            <person name="Lalanne C."/>
            <person name="Gautier V."/>
            <person name="Ament-Velasquez S.L."/>
            <person name="Kruys A."/>
            <person name="Hutchinson M.I."/>
            <person name="Powell A.J."/>
            <person name="Barry K."/>
            <person name="Miller A.N."/>
            <person name="Grigoriev I.V."/>
            <person name="Debuchy R."/>
            <person name="Gladieux P."/>
            <person name="Hiltunen Thoren M."/>
            <person name="Johannesson H."/>
        </authorList>
    </citation>
    <scope>NUCLEOTIDE SEQUENCE</scope>
    <source>
        <strain evidence="3">CBS 314.62</strain>
    </source>
</reference>
<accession>A0AAE1CF94</accession>
<feature type="region of interest" description="Disordered" evidence="1">
    <location>
        <begin position="504"/>
        <end position="530"/>
    </location>
</feature>
<keyword evidence="2" id="KW-0812">Transmembrane</keyword>
<feature type="transmembrane region" description="Helical" evidence="2">
    <location>
        <begin position="257"/>
        <end position="276"/>
    </location>
</feature>
<evidence type="ECO:0000256" key="2">
    <source>
        <dbReference type="SAM" id="Phobius"/>
    </source>
</evidence>
<feature type="transmembrane region" description="Helical" evidence="2">
    <location>
        <begin position="282"/>
        <end position="300"/>
    </location>
</feature>